<dbReference type="GO" id="GO:0005524">
    <property type="term" value="F:ATP binding"/>
    <property type="evidence" value="ECO:0007669"/>
    <property type="project" value="UniProtKB-KW"/>
</dbReference>
<dbReference type="CDD" id="cd03230">
    <property type="entry name" value="ABC_DR_subfamily_A"/>
    <property type="match status" value="1"/>
</dbReference>
<protein>
    <submittedName>
        <fullName evidence="5">ABC transporter ATP-binding protein</fullName>
    </submittedName>
</protein>
<dbReference type="PROSITE" id="PS50893">
    <property type="entry name" value="ABC_TRANSPORTER_2"/>
    <property type="match status" value="1"/>
</dbReference>
<dbReference type="PANTHER" id="PTHR42711:SF17">
    <property type="entry name" value="ABC TRANSPORTER ATP-BINDING PROTEIN"/>
    <property type="match status" value="1"/>
</dbReference>
<reference evidence="5 6" key="1">
    <citation type="submission" date="2022-10" db="EMBL/GenBank/DDBJ databases">
        <title>Draft genome assembly of moderately radiation resistant bacterium Metabacillus halosaccharovorans.</title>
        <authorList>
            <person name="Pal S."/>
            <person name="Gopinathan A."/>
        </authorList>
    </citation>
    <scope>NUCLEOTIDE SEQUENCE [LARGE SCALE GENOMIC DNA]</scope>
    <source>
        <strain evidence="5 6">VITHBRA001</strain>
    </source>
</reference>
<proteinExistence type="predicted"/>
<accession>A0ABT3DBM2</accession>
<dbReference type="Pfam" id="PF00005">
    <property type="entry name" value="ABC_tran"/>
    <property type="match status" value="1"/>
</dbReference>
<evidence type="ECO:0000313" key="5">
    <source>
        <dbReference type="EMBL" id="MCV9884228.1"/>
    </source>
</evidence>
<dbReference type="PROSITE" id="PS00211">
    <property type="entry name" value="ABC_TRANSPORTER_1"/>
    <property type="match status" value="1"/>
</dbReference>
<dbReference type="InterPro" id="IPR003593">
    <property type="entry name" value="AAA+_ATPase"/>
</dbReference>
<comment type="caution">
    <text evidence="5">The sequence shown here is derived from an EMBL/GenBank/DDBJ whole genome shotgun (WGS) entry which is preliminary data.</text>
</comment>
<feature type="domain" description="ABC transporter" evidence="4">
    <location>
        <begin position="5"/>
        <end position="229"/>
    </location>
</feature>
<keyword evidence="1" id="KW-0813">Transport</keyword>
<dbReference type="EMBL" id="JAOYEY010000014">
    <property type="protein sequence ID" value="MCV9884228.1"/>
    <property type="molecule type" value="Genomic_DNA"/>
</dbReference>
<dbReference type="InterPro" id="IPR050763">
    <property type="entry name" value="ABC_transporter_ATP-binding"/>
</dbReference>
<evidence type="ECO:0000313" key="6">
    <source>
        <dbReference type="Proteomes" id="UP001526147"/>
    </source>
</evidence>
<dbReference type="RefSeq" id="WP_264141223.1">
    <property type="nucleotide sequence ID" value="NZ_JAOYEY010000014.1"/>
</dbReference>
<keyword evidence="6" id="KW-1185">Reference proteome</keyword>
<dbReference type="Gene3D" id="3.40.50.300">
    <property type="entry name" value="P-loop containing nucleotide triphosphate hydrolases"/>
    <property type="match status" value="1"/>
</dbReference>
<dbReference type="InterPro" id="IPR003439">
    <property type="entry name" value="ABC_transporter-like_ATP-bd"/>
</dbReference>
<keyword evidence="2" id="KW-0547">Nucleotide-binding</keyword>
<evidence type="ECO:0000256" key="3">
    <source>
        <dbReference type="ARBA" id="ARBA00022840"/>
    </source>
</evidence>
<evidence type="ECO:0000259" key="4">
    <source>
        <dbReference type="PROSITE" id="PS50893"/>
    </source>
</evidence>
<keyword evidence="3 5" id="KW-0067">ATP-binding</keyword>
<dbReference type="SMART" id="SM00382">
    <property type="entry name" value="AAA"/>
    <property type="match status" value="1"/>
</dbReference>
<organism evidence="5 6">
    <name type="scientific">Metabacillus halosaccharovorans</name>
    <dbReference type="NCBI Taxonomy" id="930124"/>
    <lineage>
        <taxon>Bacteria</taxon>
        <taxon>Bacillati</taxon>
        <taxon>Bacillota</taxon>
        <taxon>Bacilli</taxon>
        <taxon>Bacillales</taxon>
        <taxon>Bacillaceae</taxon>
        <taxon>Metabacillus</taxon>
    </lineage>
</organism>
<evidence type="ECO:0000256" key="1">
    <source>
        <dbReference type="ARBA" id="ARBA00022448"/>
    </source>
</evidence>
<dbReference type="InterPro" id="IPR027417">
    <property type="entry name" value="P-loop_NTPase"/>
</dbReference>
<dbReference type="SUPFAM" id="SSF52540">
    <property type="entry name" value="P-loop containing nucleoside triphosphate hydrolases"/>
    <property type="match status" value="1"/>
</dbReference>
<sequence length="301" mass="33732">MEPIIELNKVTKVFKNKTAVNEISFSIHKGEIVAILGPNGAGKTTTMNMMLGLLEPSEGNIQLFKKQPKDKFVKEKIGAMLQEVSVIDALKVKEVIHLFRSYYRNPLSFEELVNFTGFSQNECQKRANKLSGGQKRRLGFAIAMAGDPDVLFFDEPTVGLDVTSRKVFWNTVKDLKQGGKTIIFTTHYLQEADDIAERVILFHEGKIVGDGTPLDIKSKLTKQAVTFSADSTIHYDQLASLPFVTDIYEKDGRLYVLTEQPDDVLKAIFAKEIPVRNIGVERGRLEDAFEQVMEKKGGCII</sequence>
<dbReference type="PANTHER" id="PTHR42711">
    <property type="entry name" value="ABC TRANSPORTER ATP-BINDING PROTEIN"/>
    <property type="match status" value="1"/>
</dbReference>
<evidence type="ECO:0000256" key="2">
    <source>
        <dbReference type="ARBA" id="ARBA00022741"/>
    </source>
</evidence>
<dbReference type="Proteomes" id="UP001526147">
    <property type="component" value="Unassembled WGS sequence"/>
</dbReference>
<name>A0ABT3DBM2_9BACI</name>
<dbReference type="InterPro" id="IPR017871">
    <property type="entry name" value="ABC_transporter-like_CS"/>
</dbReference>
<gene>
    <name evidence="5" type="ORF">OIH86_00890</name>
</gene>